<comment type="caution">
    <text evidence="1">The sequence shown here is derived from an EMBL/GenBank/DDBJ whole genome shotgun (WGS) entry which is preliminary data.</text>
</comment>
<evidence type="ECO:0000313" key="2">
    <source>
        <dbReference type="Proteomes" id="UP000186878"/>
    </source>
</evidence>
<accession>A0A1Q8SMM7</accession>
<gene>
    <name evidence="1" type="ORF">BTW07_18595</name>
</gene>
<dbReference type="Proteomes" id="UP000186878">
    <property type="component" value="Unassembled WGS sequence"/>
</dbReference>
<keyword evidence="1" id="KW-0238">DNA-binding</keyword>
<dbReference type="Gene3D" id="6.10.200.10">
    <property type="entry name" value="Regulatory phage protein Cox"/>
    <property type="match status" value="1"/>
</dbReference>
<organism evidence="1 2">
    <name type="scientific">Salinicola socius</name>
    <dbReference type="NCBI Taxonomy" id="404433"/>
    <lineage>
        <taxon>Bacteria</taxon>
        <taxon>Pseudomonadati</taxon>
        <taxon>Pseudomonadota</taxon>
        <taxon>Gammaproteobacteria</taxon>
        <taxon>Oceanospirillales</taxon>
        <taxon>Halomonadaceae</taxon>
        <taxon>Salinicola</taxon>
    </lineage>
</organism>
<dbReference type="GO" id="GO:0003677">
    <property type="term" value="F:DNA binding"/>
    <property type="evidence" value="ECO:0007669"/>
    <property type="project" value="UniProtKB-KW"/>
</dbReference>
<name>A0A1Q8SMM7_9GAMM</name>
<dbReference type="InterPro" id="IPR038147">
    <property type="entry name" value="Cox_sf"/>
</dbReference>
<dbReference type="RefSeq" id="WP_075571646.1">
    <property type="nucleotide sequence ID" value="NZ_MSDO01000049.1"/>
</dbReference>
<dbReference type="AlphaFoldDB" id="A0A1Q8SMM7"/>
<reference evidence="1 2" key="1">
    <citation type="submission" date="2016-12" db="EMBL/GenBank/DDBJ databases">
        <title>Draft genome sequences of strains Salinicola socius SMB35, Salinicola sp. MH3R3-1 and Chromohalobacter sp. SMB17 from the Verkhnekamsk potash mining region of Russia.</title>
        <authorList>
            <person name="Mavrodi D.V."/>
            <person name="Olsson B.E."/>
            <person name="Korsakova E.S."/>
            <person name="Pyankova A."/>
            <person name="Mavrodi O.V."/>
            <person name="Plotnikova E.G."/>
        </authorList>
    </citation>
    <scope>NUCLEOTIDE SEQUENCE [LARGE SCALE GENOMIC DNA]</scope>
    <source>
        <strain evidence="1 2">SMB35</strain>
    </source>
</reference>
<protein>
    <submittedName>
        <fullName evidence="1">DNA-binding protein</fullName>
    </submittedName>
</protein>
<evidence type="ECO:0000313" key="1">
    <source>
        <dbReference type="EMBL" id="OLO02652.1"/>
    </source>
</evidence>
<keyword evidence="2" id="KW-1185">Reference proteome</keyword>
<sequence length="68" mass="7599">MEKNNAPQVSATVPVMTIERFSELTGMSYSAIKGQLQLGNLPLFKIGRRRMVNIALLTAECLQSEEWS</sequence>
<dbReference type="EMBL" id="MSDO01000049">
    <property type="protein sequence ID" value="OLO02652.1"/>
    <property type="molecule type" value="Genomic_DNA"/>
</dbReference>
<proteinExistence type="predicted"/>